<dbReference type="SUPFAM" id="SSF46689">
    <property type="entry name" value="Homeodomain-like"/>
    <property type="match status" value="1"/>
</dbReference>
<dbReference type="InterPro" id="IPR018060">
    <property type="entry name" value="HTH_AraC"/>
</dbReference>
<dbReference type="PROSITE" id="PS01124">
    <property type="entry name" value="HTH_ARAC_FAMILY_2"/>
    <property type="match status" value="1"/>
</dbReference>
<evidence type="ECO:0000256" key="2">
    <source>
        <dbReference type="ARBA" id="ARBA00023125"/>
    </source>
</evidence>
<dbReference type="Proteomes" id="UP001199525">
    <property type="component" value="Unassembled WGS sequence"/>
</dbReference>
<evidence type="ECO:0000256" key="3">
    <source>
        <dbReference type="ARBA" id="ARBA00023163"/>
    </source>
</evidence>
<gene>
    <name evidence="5" type="ORF">LC586_14515</name>
</gene>
<proteinExistence type="predicted"/>
<dbReference type="InterPro" id="IPR020449">
    <property type="entry name" value="Tscrpt_reg_AraC-type_HTH"/>
</dbReference>
<dbReference type="RefSeq" id="WP_229485481.1">
    <property type="nucleotide sequence ID" value="NZ_JAIVFQ010000018.1"/>
</dbReference>
<keyword evidence="3" id="KW-0804">Transcription</keyword>
<dbReference type="PRINTS" id="PR00032">
    <property type="entry name" value="HTHARAC"/>
</dbReference>
<sequence>MPDQQITGAPLRALWRETEGTSYQQLLDATRKELALRHLKKTDAPIHDVAFFLGFSEPSAFHRAFKQWTGKTPRAYRA</sequence>
<reference evidence="5 6" key="1">
    <citation type="journal article" date="2021" name="Microorganisms">
        <title>Genome Evolution of Filamentous Cyanobacterium Nostoc Species: From Facultative Symbiosis to Free Living.</title>
        <authorList>
            <person name="Huo D."/>
            <person name="Li H."/>
            <person name="Cai F."/>
            <person name="Guo X."/>
            <person name="Qiao Z."/>
            <person name="Wang W."/>
            <person name="Yu G."/>
            <person name="Li R."/>
        </authorList>
    </citation>
    <scope>NUCLEOTIDE SEQUENCE [LARGE SCALE GENOMIC DNA]</scope>
    <source>
        <strain evidence="5 6">CHAB 5714</strain>
    </source>
</reference>
<feature type="domain" description="HTH araC/xylS-type" evidence="4">
    <location>
        <begin position="1"/>
        <end position="78"/>
    </location>
</feature>
<keyword evidence="1" id="KW-0805">Transcription regulation</keyword>
<protein>
    <submittedName>
        <fullName evidence="5">Helix-turn-helix transcriptional regulator</fullName>
    </submittedName>
</protein>
<dbReference type="Pfam" id="PF12833">
    <property type="entry name" value="HTH_18"/>
    <property type="match status" value="1"/>
</dbReference>
<evidence type="ECO:0000313" key="6">
    <source>
        <dbReference type="Proteomes" id="UP001199525"/>
    </source>
</evidence>
<evidence type="ECO:0000259" key="4">
    <source>
        <dbReference type="PROSITE" id="PS01124"/>
    </source>
</evidence>
<dbReference type="InterPro" id="IPR009057">
    <property type="entry name" value="Homeodomain-like_sf"/>
</dbReference>
<dbReference type="EMBL" id="JAIVFQ010000018">
    <property type="protein sequence ID" value="MCC5600403.1"/>
    <property type="molecule type" value="Genomic_DNA"/>
</dbReference>
<dbReference type="PANTHER" id="PTHR47894:SF1">
    <property type="entry name" value="HTH-TYPE TRANSCRIPTIONAL REGULATOR VQSM"/>
    <property type="match status" value="1"/>
</dbReference>
<comment type="caution">
    <text evidence="5">The sequence shown here is derived from an EMBL/GenBank/DDBJ whole genome shotgun (WGS) entry which is preliminary data.</text>
</comment>
<organism evidence="5 6">
    <name type="scientific">Nostoc favosum CHAB5714</name>
    <dbReference type="NCBI Taxonomy" id="2780399"/>
    <lineage>
        <taxon>Bacteria</taxon>
        <taxon>Bacillati</taxon>
        <taxon>Cyanobacteriota</taxon>
        <taxon>Cyanophyceae</taxon>
        <taxon>Nostocales</taxon>
        <taxon>Nostocaceae</taxon>
        <taxon>Nostoc</taxon>
        <taxon>Nostoc favosum</taxon>
    </lineage>
</organism>
<dbReference type="PANTHER" id="PTHR47894">
    <property type="entry name" value="HTH-TYPE TRANSCRIPTIONAL REGULATOR GADX"/>
    <property type="match status" value="1"/>
</dbReference>
<dbReference type="SMART" id="SM00342">
    <property type="entry name" value="HTH_ARAC"/>
    <property type="match status" value="1"/>
</dbReference>
<keyword evidence="2" id="KW-0238">DNA-binding</keyword>
<keyword evidence="6" id="KW-1185">Reference proteome</keyword>
<accession>A0ABS8I9E9</accession>
<evidence type="ECO:0000313" key="5">
    <source>
        <dbReference type="EMBL" id="MCC5600403.1"/>
    </source>
</evidence>
<dbReference type="Gene3D" id="1.10.10.60">
    <property type="entry name" value="Homeodomain-like"/>
    <property type="match status" value="1"/>
</dbReference>
<evidence type="ECO:0000256" key="1">
    <source>
        <dbReference type="ARBA" id="ARBA00023015"/>
    </source>
</evidence>
<name>A0ABS8I9E9_9NOSO</name>